<gene>
    <name evidence="2" type="ORF">THAOC_01945</name>
</gene>
<dbReference type="EMBL" id="AGNL01002343">
    <property type="protein sequence ID" value="EJK76298.1"/>
    <property type="molecule type" value="Genomic_DNA"/>
</dbReference>
<dbReference type="AlphaFoldDB" id="K0TC59"/>
<proteinExistence type="predicted"/>
<feature type="compositionally biased region" description="Basic and acidic residues" evidence="1">
    <location>
        <begin position="35"/>
        <end position="51"/>
    </location>
</feature>
<evidence type="ECO:0000256" key="1">
    <source>
        <dbReference type="SAM" id="MobiDB-lite"/>
    </source>
</evidence>
<reference evidence="2 3" key="1">
    <citation type="journal article" date="2012" name="Genome Biol.">
        <title>Genome and low-iron response of an oceanic diatom adapted to chronic iron limitation.</title>
        <authorList>
            <person name="Lommer M."/>
            <person name="Specht M."/>
            <person name="Roy A.S."/>
            <person name="Kraemer L."/>
            <person name="Andreson R."/>
            <person name="Gutowska M.A."/>
            <person name="Wolf J."/>
            <person name="Bergner S.V."/>
            <person name="Schilhabel M.B."/>
            <person name="Klostermeier U.C."/>
            <person name="Beiko R.G."/>
            <person name="Rosenstiel P."/>
            <person name="Hippler M."/>
            <person name="Laroche J."/>
        </authorList>
    </citation>
    <scope>NUCLEOTIDE SEQUENCE [LARGE SCALE GENOMIC DNA]</scope>
    <source>
        <strain evidence="2 3">CCMP1005</strain>
    </source>
</reference>
<feature type="non-terminal residue" evidence="2">
    <location>
        <position position="234"/>
    </location>
</feature>
<feature type="region of interest" description="Disordered" evidence="1">
    <location>
        <begin position="175"/>
        <end position="234"/>
    </location>
</feature>
<comment type="caution">
    <text evidence="2">The sequence shown here is derived from an EMBL/GenBank/DDBJ whole genome shotgun (WGS) entry which is preliminary data.</text>
</comment>
<sequence>MKRTPRNEPGERRTANIAMLCKFEEDQTLASGEEGSEKTEGERACQAKKREDPDVCVKRTLRNEPDFTRETESSLQEGPQRLAGDLKLRPGRPRRRTKKHVGWMNSLRGLGITRLHRVIQSIAVNAPGGFNFDQAVTSVTPVTLRRRSVGSIGILSTATSMMEGAGIKVDDSHVSQVGEHNAARDANKGDSSPPNVPQDGESPNRERGGAQKKKRKKTWTKYKNKKKKQIKDKI</sequence>
<feature type="compositionally biased region" description="Basic residues" evidence="1">
    <location>
        <begin position="210"/>
        <end position="234"/>
    </location>
</feature>
<dbReference type="Proteomes" id="UP000266841">
    <property type="component" value="Unassembled WGS sequence"/>
</dbReference>
<protein>
    <submittedName>
        <fullName evidence="2">Uncharacterized protein</fullName>
    </submittedName>
</protein>
<name>K0TC59_THAOC</name>
<accession>K0TC59</accession>
<organism evidence="2 3">
    <name type="scientific">Thalassiosira oceanica</name>
    <name type="common">Marine diatom</name>
    <dbReference type="NCBI Taxonomy" id="159749"/>
    <lineage>
        <taxon>Eukaryota</taxon>
        <taxon>Sar</taxon>
        <taxon>Stramenopiles</taxon>
        <taxon>Ochrophyta</taxon>
        <taxon>Bacillariophyta</taxon>
        <taxon>Coscinodiscophyceae</taxon>
        <taxon>Thalassiosirophycidae</taxon>
        <taxon>Thalassiosirales</taxon>
        <taxon>Thalassiosiraceae</taxon>
        <taxon>Thalassiosira</taxon>
    </lineage>
</organism>
<feature type="region of interest" description="Disordered" evidence="1">
    <location>
        <begin position="25"/>
        <end position="51"/>
    </location>
</feature>
<evidence type="ECO:0000313" key="2">
    <source>
        <dbReference type="EMBL" id="EJK76298.1"/>
    </source>
</evidence>
<evidence type="ECO:0000313" key="3">
    <source>
        <dbReference type="Proteomes" id="UP000266841"/>
    </source>
</evidence>
<keyword evidence="3" id="KW-1185">Reference proteome</keyword>